<geneLocation type="plasmid" evidence="1">
    <name>pSD118</name>
</geneLocation>
<evidence type="ECO:0000313" key="1">
    <source>
        <dbReference type="EMBL" id="AFP55474.1"/>
    </source>
</evidence>
<reference evidence="1" key="1">
    <citation type="journal article" date="2012" name="Environ. Microbiol.">
        <title>Think pink: photosynthesis, plasmids and the Roseobacter clade.</title>
        <authorList>
            <person name="Petersen J."/>
            <person name="Brinkmann H."/>
            <person name="Bunk B."/>
            <person name="Michael V."/>
            <person name="Pauker O."/>
            <person name="Pradella S."/>
        </authorList>
    </citation>
    <scope>NUCLEOTIDE SEQUENCE</scope>
    <source>
        <strain evidence="1">DSM 11458</strain>
        <plasmid evidence="1">pSD118</plasmid>
    </source>
</reference>
<sequence>MNVSELHIDNKSVGLIVRSLAVECHDFAVLSGIPSHSVEHQLPLVFGVLDSHGSDLLNVSDIPAVNTSDIAAIHISFSNEGYLSLARAAKNRVADAADVDANIVV</sequence>
<protein>
    <submittedName>
        <fullName evidence="1">Uncharacterized protein</fullName>
    </submittedName>
</protein>
<keyword evidence="1" id="KW-0614">Plasmid</keyword>
<dbReference type="RefSeq" id="WP_015063268.1">
    <property type="nucleotide sequence ID" value="NC_019364.1"/>
</dbReference>
<organism evidence="1">
    <name type="scientific">Sulfitobacter guttiformis</name>
    <dbReference type="NCBI Taxonomy" id="74349"/>
    <lineage>
        <taxon>Bacteria</taxon>
        <taxon>Pseudomonadati</taxon>
        <taxon>Pseudomonadota</taxon>
        <taxon>Alphaproteobacteria</taxon>
        <taxon>Rhodobacterales</taxon>
        <taxon>Roseobacteraceae</taxon>
        <taxon>Sulfitobacter</taxon>
    </lineage>
</organism>
<name>J7G2R0_9RHOB</name>
<proteinExistence type="predicted"/>
<dbReference type="AlphaFoldDB" id="J7G2R0"/>
<gene>
    <name evidence="1" type="ORF">pSD118_072</name>
</gene>
<accession>J7G2R0</accession>
<dbReference type="EMBL" id="JN172927">
    <property type="protein sequence ID" value="AFP55474.1"/>
    <property type="molecule type" value="Genomic_DNA"/>
</dbReference>